<dbReference type="Pfam" id="PF00122">
    <property type="entry name" value="E1-E2_ATPase"/>
    <property type="match status" value="1"/>
</dbReference>
<dbReference type="GO" id="GO:0019829">
    <property type="term" value="F:ATPase-coupled monoatomic cation transmembrane transporter activity"/>
    <property type="evidence" value="ECO:0007669"/>
    <property type="project" value="UniProtKB-UniRule"/>
</dbReference>
<proteinExistence type="inferred from homology"/>
<evidence type="ECO:0000256" key="9">
    <source>
        <dbReference type="ARBA" id="ARBA00022989"/>
    </source>
</evidence>
<dbReference type="GO" id="GO:0005524">
    <property type="term" value="F:ATP binding"/>
    <property type="evidence" value="ECO:0007669"/>
    <property type="project" value="UniProtKB-UniRule"/>
</dbReference>
<comment type="subcellular location">
    <subcellularLocation>
        <location evidence="1 11">Membrane</location>
        <topology evidence="1 11">Multi-pass membrane protein</topology>
    </subcellularLocation>
</comment>
<keyword evidence="9 11" id="KW-1133">Transmembrane helix</keyword>
<evidence type="ECO:0000256" key="4">
    <source>
        <dbReference type="ARBA" id="ARBA00022723"/>
    </source>
</evidence>
<feature type="transmembrane region" description="Helical" evidence="11">
    <location>
        <begin position="42"/>
        <end position="62"/>
    </location>
</feature>
<evidence type="ECO:0000256" key="5">
    <source>
        <dbReference type="ARBA" id="ARBA00022741"/>
    </source>
</evidence>
<name>A0A4Q9M028_9MICR</name>
<dbReference type="SUPFAM" id="SSF56784">
    <property type="entry name" value="HAD-like"/>
    <property type="match status" value="1"/>
</dbReference>
<feature type="transmembrane region" description="Helical" evidence="11">
    <location>
        <begin position="445"/>
        <end position="467"/>
    </location>
</feature>
<dbReference type="STRING" id="1176355.A0A4Q9M028"/>
<organism evidence="14 15">
    <name type="scientific">Hamiltosporidium tvaerminnensis</name>
    <dbReference type="NCBI Taxonomy" id="1176355"/>
    <lineage>
        <taxon>Eukaryota</taxon>
        <taxon>Fungi</taxon>
        <taxon>Fungi incertae sedis</taxon>
        <taxon>Microsporidia</taxon>
        <taxon>Dubosqiidae</taxon>
        <taxon>Hamiltosporidium</taxon>
    </lineage>
</organism>
<dbReference type="InterPro" id="IPR023214">
    <property type="entry name" value="HAD_sf"/>
</dbReference>
<comment type="caution">
    <text evidence="14">The sequence shown here is derived from an EMBL/GenBank/DDBJ whole genome shotgun (WGS) entry which is preliminary data.</text>
</comment>
<dbReference type="InterPro" id="IPR047819">
    <property type="entry name" value="P5A-ATPase_N"/>
</dbReference>
<dbReference type="EC" id="7.2.2.-" evidence="11"/>
<dbReference type="InterPro" id="IPR036412">
    <property type="entry name" value="HAD-like_sf"/>
</dbReference>
<protein>
    <recommendedName>
        <fullName evidence="11">Cation-transporting ATPase</fullName>
        <ecNumber evidence="11">7.2.2.-</ecNumber>
    </recommendedName>
</protein>
<dbReference type="VEuPathDB" id="MicrosporidiaDB:CWI38_0165p0020"/>
<dbReference type="NCBIfam" id="TIGR01494">
    <property type="entry name" value="ATPase_P-type"/>
    <property type="match status" value="1"/>
</dbReference>
<dbReference type="PRINTS" id="PR00119">
    <property type="entry name" value="CATATPASE"/>
</dbReference>
<dbReference type="InterPro" id="IPR023298">
    <property type="entry name" value="ATPase_P-typ_TM_dom_sf"/>
</dbReference>
<feature type="transmembrane region" description="Helical" evidence="11">
    <location>
        <begin position="473"/>
        <end position="498"/>
    </location>
</feature>
<dbReference type="Pfam" id="PF12409">
    <property type="entry name" value="P5-ATPase"/>
    <property type="match status" value="1"/>
</dbReference>
<dbReference type="SFLD" id="SFLDS00003">
    <property type="entry name" value="Haloacid_Dehalogenase"/>
    <property type="match status" value="1"/>
</dbReference>
<dbReference type="Gene3D" id="3.40.1110.10">
    <property type="entry name" value="Calcium-transporting ATPase, cytoplasmic domain N"/>
    <property type="match status" value="1"/>
</dbReference>
<evidence type="ECO:0000313" key="15">
    <source>
        <dbReference type="Proteomes" id="UP000292282"/>
    </source>
</evidence>
<dbReference type="GO" id="GO:0016887">
    <property type="term" value="F:ATP hydrolysis activity"/>
    <property type="evidence" value="ECO:0007669"/>
    <property type="project" value="InterPro"/>
</dbReference>
<dbReference type="PANTHER" id="PTHR45630">
    <property type="entry name" value="CATION-TRANSPORTING ATPASE-RELATED"/>
    <property type="match status" value="1"/>
</dbReference>
<evidence type="ECO:0000256" key="7">
    <source>
        <dbReference type="ARBA" id="ARBA00022842"/>
    </source>
</evidence>
<reference evidence="14 15" key="1">
    <citation type="submission" date="2017-12" db="EMBL/GenBank/DDBJ databases">
        <authorList>
            <person name="Pombert J.-F."/>
            <person name="Haag K.L."/>
            <person name="Ebert D."/>
        </authorList>
    </citation>
    <scope>NUCLEOTIDE SEQUENCE [LARGE SCALE GENOMIC DNA]</scope>
    <source>
        <strain evidence="14">IL-G-3</strain>
    </source>
</reference>
<evidence type="ECO:0000256" key="3">
    <source>
        <dbReference type="ARBA" id="ARBA00022692"/>
    </source>
</evidence>
<dbReference type="SUPFAM" id="SSF81665">
    <property type="entry name" value="Calcium ATPase, transmembrane domain M"/>
    <property type="match status" value="1"/>
</dbReference>
<dbReference type="GO" id="GO:0046872">
    <property type="term" value="F:metal ion binding"/>
    <property type="evidence" value="ECO:0007669"/>
    <property type="project" value="UniProtKB-UniRule"/>
</dbReference>
<dbReference type="OrthoDB" id="48943at2759"/>
<feature type="transmembrane region" description="Helical" evidence="11">
    <location>
        <begin position="1112"/>
        <end position="1134"/>
    </location>
</feature>
<evidence type="ECO:0000259" key="12">
    <source>
        <dbReference type="Pfam" id="PF00122"/>
    </source>
</evidence>
<evidence type="ECO:0000256" key="11">
    <source>
        <dbReference type="RuleBase" id="RU362082"/>
    </source>
</evidence>
<dbReference type="GO" id="GO:0140358">
    <property type="term" value="F:P-type transmembrane transporter activity"/>
    <property type="evidence" value="ECO:0007669"/>
    <property type="project" value="InterPro"/>
</dbReference>
<evidence type="ECO:0000256" key="6">
    <source>
        <dbReference type="ARBA" id="ARBA00022840"/>
    </source>
</evidence>
<keyword evidence="15" id="KW-1185">Reference proteome</keyword>
<keyword evidence="5 11" id="KW-0547">Nucleotide-binding</keyword>
<comment type="similarity">
    <text evidence="2 11">Belongs to the cation transport ATPase (P-type) (TC 3.A.3) family. Type V subfamily.</text>
</comment>
<dbReference type="InterPro" id="IPR059000">
    <property type="entry name" value="ATPase_P-type_domA"/>
</dbReference>
<comment type="catalytic activity">
    <reaction evidence="11">
        <text>ATP + H2O = ADP + phosphate + H(+)</text>
        <dbReference type="Rhea" id="RHEA:13065"/>
        <dbReference type="ChEBI" id="CHEBI:15377"/>
        <dbReference type="ChEBI" id="CHEBI:15378"/>
        <dbReference type="ChEBI" id="CHEBI:30616"/>
        <dbReference type="ChEBI" id="CHEBI:43474"/>
        <dbReference type="ChEBI" id="CHEBI:456216"/>
    </reaction>
</comment>
<dbReference type="SUPFAM" id="SSF81660">
    <property type="entry name" value="Metal cation-transporting ATPase, ATP-binding domain N"/>
    <property type="match status" value="1"/>
</dbReference>
<feature type="domain" description="P-type ATPase A" evidence="12">
    <location>
        <begin position="254"/>
        <end position="331"/>
    </location>
</feature>
<dbReference type="SFLD" id="SFLDG00002">
    <property type="entry name" value="C1.7:_P-type_atpase_like"/>
    <property type="match status" value="1"/>
</dbReference>
<evidence type="ECO:0000256" key="10">
    <source>
        <dbReference type="ARBA" id="ARBA00023136"/>
    </source>
</evidence>
<dbReference type="EMBL" id="PITK01000165">
    <property type="protein sequence ID" value="TBU19950.1"/>
    <property type="molecule type" value="Genomic_DNA"/>
</dbReference>
<dbReference type="InterPro" id="IPR006544">
    <property type="entry name" value="P-type_TPase_V"/>
</dbReference>
<keyword evidence="6 11" id="KW-0067">ATP-binding</keyword>
<keyword evidence="10 11" id="KW-0472">Membrane</keyword>
<dbReference type="InterPro" id="IPR001757">
    <property type="entry name" value="P_typ_ATPase"/>
</dbReference>
<dbReference type="NCBIfam" id="TIGR01657">
    <property type="entry name" value="P-ATPase-V"/>
    <property type="match status" value="1"/>
</dbReference>
<dbReference type="SUPFAM" id="SSF81653">
    <property type="entry name" value="Calcium ATPase, transduction domain A"/>
    <property type="match status" value="1"/>
</dbReference>
<dbReference type="InterPro" id="IPR008250">
    <property type="entry name" value="ATPase_P-typ_transduc_dom_A_sf"/>
</dbReference>
<feature type="transmembrane region" description="Helical" evidence="11">
    <location>
        <begin position="1040"/>
        <end position="1061"/>
    </location>
</feature>
<dbReference type="SFLD" id="SFLDF00027">
    <property type="entry name" value="p-type_atpase"/>
    <property type="match status" value="1"/>
</dbReference>
<feature type="transmembrane region" description="Helical" evidence="11">
    <location>
        <begin position="1155"/>
        <end position="1173"/>
    </location>
</feature>
<dbReference type="Gene3D" id="1.20.1110.10">
    <property type="entry name" value="Calcium-transporting ATPase, transmembrane domain"/>
    <property type="match status" value="1"/>
</dbReference>
<dbReference type="Gene3D" id="2.70.150.10">
    <property type="entry name" value="Calcium-transporting ATPase, cytoplasmic transduction domain A"/>
    <property type="match status" value="2"/>
</dbReference>
<dbReference type="InterPro" id="IPR023299">
    <property type="entry name" value="ATPase_P-typ_cyto_dom_N"/>
</dbReference>
<dbReference type="Proteomes" id="UP000292282">
    <property type="component" value="Unassembled WGS sequence"/>
</dbReference>
<evidence type="ECO:0000256" key="8">
    <source>
        <dbReference type="ARBA" id="ARBA00022967"/>
    </source>
</evidence>
<feature type="domain" description="P5B-type ATPase N-terminal" evidence="13">
    <location>
        <begin position="35"/>
        <end position="102"/>
    </location>
</feature>
<feature type="transmembrane region" description="Helical" evidence="11">
    <location>
        <begin position="974"/>
        <end position="996"/>
    </location>
</feature>
<keyword evidence="3 11" id="KW-0812">Transmembrane</keyword>
<sequence length="1205" mass="139336">MFFILSPNNKFIPTISMKNVKRKKQEEDFLIIEGRKRRFLKIYFNMLCIISFGVLYFVCRYLKKVRIYIETKACKLSEADVVYIINQFGDIEMSDVKEIHFYGKSNVLANYVRGNIVRCFESQFYRFLFDYTTSKFVIPAFFNTDCFDSSLNRYLKHNIDQTIEELNLNLSVKEIIYGPNETFVKQKTTFEILIENIFSPLFTYIIICVILWINIDYALYAGIIFIISLHSLFCDILRDFKNRKALRELAEKRNFVKVLRGKKRIEIETKYIFPGDLICIEPSKDFFCDAKILKGTIIVDESFLTGEALPICKSETSNNNLIFSGTNILSSSNEKNHDDMDFEFTHNFAKINEDNNFHEVKNDFITIEMYKSFETNSFKQISNSSSENSLYLDKKTNENLYEYLDDYSIGLVISTGFYTTKGKLIRNILLPRPPDFTFYKESMNLIIFVFGMGLLFTFIILLYFFIIGNPVRISLIYSLDLLSCILAPALPTTIWMGANISAARLKRMKIFCSDLERINSAGRTNIVIFDKTGTLTEEGLDVHCIDNFQIAGDDIGKFDRKMINAISTCHSVYELNGECVGDPLDVKMFAFSNSRFCFERSNSAKYRLIEINRSMIDLNTCEKLFYDQKKHKFLDDNERSDSLVYNQISDNLYSQLDFKNTQIENRFYKVKIVKCYDFDNNLRRMSVVVVDNGKHFVYSKGSPESISKILCNIPEDYEKRVREYTLEGYRVLSIAYKETHSININERLRIKDEDGLTFLGFIVFANKLKPVTESVLVELNEAGIKCVMATGDNILTAISVARQSKLVDKYLPIIFPVINENAKNIYDAEWLCVGDEELTFDKIRFCVVNKKNSLPFDDFLVACEGREYEFIKKDNSTYFSFILSKCAIFARMNPDQKKMLVEDFADIDYSTCFCGDGANDCGALKSAEVGIALAQNETTLTSSFTSRITDISSVLTVLKEGRSALVTSISRFKFVFISSFIQYFSLYILSLKFLFLSEWQNMHNDLFIVLPLAFIMTKFKPSDKLYKKRPNHSLISIESLLPLFGTIVIQSIFLIICVLLIDKSEGSKGEFLKCSMGSTAIFFVSSFQNLTSGILYTEGQPHKEPKAKKIPFIIHLVILFAYTITLLLFVMKTIRFEVFDRLFSRYKFIKFDQKTSLVLVILIIANSLLNFYYNIMSQKISGLFSKRNMKRYNKNDKVDDSKEPP</sequence>
<feature type="transmembrane region" description="Helical" evidence="11">
    <location>
        <begin position="192"/>
        <end position="213"/>
    </location>
</feature>
<evidence type="ECO:0000259" key="13">
    <source>
        <dbReference type="Pfam" id="PF12409"/>
    </source>
</evidence>
<accession>A0A4Q9M028</accession>
<feature type="transmembrane region" description="Helical" evidence="11">
    <location>
        <begin position="219"/>
        <end position="237"/>
    </location>
</feature>
<gene>
    <name evidence="14" type="ORF">CWI38_0165p0020</name>
</gene>
<evidence type="ECO:0000256" key="1">
    <source>
        <dbReference type="ARBA" id="ARBA00004141"/>
    </source>
</evidence>
<dbReference type="GO" id="GO:0016020">
    <property type="term" value="C:membrane"/>
    <property type="evidence" value="ECO:0007669"/>
    <property type="project" value="UniProtKB-SubCell"/>
</dbReference>
<keyword evidence="8 11" id="KW-1278">Translocase</keyword>
<dbReference type="Pfam" id="PF13246">
    <property type="entry name" value="Cation_ATPase"/>
    <property type="match status" value="1"/>
</dbReference>
<dbReference type="PROSITE" id="PS00154">
    <property type="entry name" value="ATPASE_E1_E2"/>
    <property type="match status" value="1"/>
</dbReference>
<dbReference type="InterPro" id="IPR044492">
    <property type="entry name" value="P_typ_ATPase_HD_dom"/>
</dbReference>
<dbReference type="InterPro" id="IPR018303">
    <property type="entry name" value="ATPase_P-typ_P_site"/>
</dbReference>
<evidence type="ECO:0000313" key="14">
    <source>
        <dbReference type="EMBL" id="TBU19950.1"/>
    </source>
</evidence>
<keyword evidence="4 11" id="KW-0479">Metal-binding</keyword>
<keyword evidence="7 11" id="KW-0460">Magnesium</keyword>
<dbReference type="Gene3D" id="3.40.50.1000">
    <property type="entry name" value="HAD superfamily/HAD-like"/>
    <property type="match status" value="2"/>
</dbReference>
<dbReference type="AlphaFoldDB" id="A0A4Q9M028"/>
<evidence type="ECO:0000256" key="2">
    <source>
        <dbReference type="ARBA" id="ARBA00006000"/>
    </source>
</evidence>